<dbReference type="PANTHER" id="PTHR23353">
    <property type="entry name" value="RAB-GAP/TBC-RELATED"/>
    <property type="match status" value="1"/>
</dbReference>
<reference evidence="2 3" key="1">
    <citation type="journal article" date="2013" name="PLoS ONE">
        <title>Predicting the Proteins of Angomonas deanei, Strigomonas culicis and Their Respective Endosymbionts Reveals New Aspects of the Trypanosomatidae Family.</title>
        <authorList>
            <person name="Motta M.C."/>
            <person name="Martins A.C."/>
            <person name="de Souza S.S."/>
            <person name="Catta-Preta C.M."/>
            <person name="Silva R."/>
            <person name="Klein C.C."/>
            <person name="de Almeida L.G."/>
            <person name="de Lima Cunha O."/>
            <person name="Ciapina L.P."/>
            <person name="Brocchi M."/>
            <person name="Colabardini A.C."/>
            <person name="de Araujo Lima B."/>
            <person name="Machado C.R."/>
            <person name="de Almeida Soares C.M."/>
            <person name="Probst C.M."/>
            <person name="de Menezes C.B."/>
            <person name="Thompson C.E."/>
            <person name="Bartholomeu D.C."/>
            <person name="Gradia D.F."/>
            <person name="Pavoni D.P."/>
            <person name="Grisard E.C."/>
            <person name="Fantinatti-Garboggini F."/>
            <person name="Marchini F.K."/>
            <person name="Rodrigues-Luiz G.F."/>
            <person name="Wagner G."/>
            <person name="Goldman G.H."/>
            <person name="Fietto J.L."/>
            <person name="Elias M.C."/>
            <person name="Goldman M.H."/>
            <person name="Sagot M.F."/>
            <person name="Pereira M."/>
            <person name="Stoco P.H."/>
            <person name="de Mendonca-Neto R.P."/>
            <person name="Teixeira S.M."/>
            <person name="Maciel T.E."/>
            <person name="de Oliveira Mendes T.A."/>
            <person name="Urmenyi T.P."/>
            <person name="de Souza W."/>
            <person name="Schenkman S."/>
            <person name="de Vasconcelos A.T."/>
        </authorList>
    </citation>
    <scope>NUCLEOTIDE SEQUENCE [LARGE SCALE GENOMIC DNA]</scope>
</reference>
<feature type="compositionally biased region" description="Low complexity" evidence="1">
    <location>
        <begin position="141"/>
        <end position="150"/>
    </location>
</feature>
<name>S9V142_9TRYP</name>
<sequence length="428" mass="49665">MNNMNNSYYYFSLMEIHLLLAIFCLHLAFREIPDFIQLPNNNNNNNHLLYNVGLPLLHVQAAEMYFYNENTTFNNNNKIQFDKLNENMNYYKNNSFLLQNPKNIVFIQIVKVFSIFQICFDGKRFLYPFEHAHPHPPPPNTNQHTNPSTSKVTEFEGFSVGRKRSRLSLLADETMEDDAGAPSQKQGPHSHQMKITSVEIPSSGRSYCLHVLSDMMKELSDSYETFRSLREQQEEEENNNNNSNNYFLLMYLWNDNNIMLFLMVKSLFLFFIEKDEIAAVQVIKRVISLINNNNNFLLESFTLLITYMKSDVVHYSDAPQETIKTEILNSLSPTDKNNNNTNTNSNYEDILDMALQIVTHATITTETNNNDSNNNNQSYQPRGVAHWRKQMETALQPHNSENHSPHDLKKDLYDVLNFLPGSPAYGVL</sequence>
<organism evidence="2 3">
    <name type="scientific">Strigomonas culicis</name>
    <dbReference type="NCBI Taxonomy" id="28005"/>
    <lineage>
        <taxon>Eukaryota</taxon>
        <taxon>Discoba</taxon>
        <taxon>Euglenozoa</taxon>
        <taxon>Kinetoplastea</taxon>
        <taxon>Metakinetoplastina</taxon>
        <taxon>Trypanosomatida</taxon>
        <taxon>Trypanosomatidae</taxon>
        <taxon>Strigomonadinae</taxon>
        <taxon>Strigomonas</taxon>
    </lineage>
</organism>
<dbReference type="Proteomes" id="UP000015354">
    <property type="component" value="Unassembled WGS sequence"/>
</dbReference>
<dbReference type="InterPro" id="IPR053019">
    <property type="entry name" value="GATA_zinc_finger"/>
</dbReference>
<keyword evidence="3" id="KW-1185">Reference proteome</keyword>
<protein>
    <submittedName>
        <fullName evidence="2">Uncharacterized protein</fullName>
    </submittedName>
</protein>
<proteinExistence type="predicted"/>
<dbReference type="EMBL" id="ATMH01011080">
    <property type="protein sequence ID" value="EPY16520.1"/>
    <property type="molecule type" value="Genomic_DNA"/>
</dbReference>
<feature type="compositionally biased region" description="Polar residues" evidence="1">
    <location>
        <begin position="183"/>
        <end position="194"/>
    </location>
</feature>
<comment type="caution">
    <text evidence="2">The sequence shown here is derived from an EMBL/GenBank/DDBJ whole genome shotgun (WGS) entry which is preliminary data.</text>
</comment>
<feature type="region of interest" description="Disordered" evidence="1">
    <location>
        <begin position="174"/>
        <end position="194"/>
    </location>
</feature>
<evidence type="ECO:0000313" key="3">
    <source>
        <dbReference type="Proteomes" id="UP000015354"/>
    </source>
</evidence>
<evidence type="ECO:0000313" key="2">
    <source>
        <dbReference type="EMBL" id="EPY16520.1"/>
    </source>
</evidence>
<gene>
    <name evidence="2" type="ORF">STCU_11173</name>
</gene>
<accession>S9V142</accession>
<feature type="region of interest" description="Disordered" evidence="1">
    <location>
        <begin position="131"/>
        <end position="150"/>
    </location>
</feature>
<evidence type="ECO:0000256" key="1">
    <source>
        <dbReference type="SAM" id="MobiDB-lite"/>
    </source>
</evidence>
<dbReference type="AlphaFoldDB" id="S9V142"/>